<evidence type="ECO:0000313" key="2">
    <source>
        <dbReference type="Proteomes" id="UP001302652"/>
    </source>
</evidence>
<sequence>MTQIGLPRTENEGPDGALVELWNLLRNGGSGAIKSVSFKRDNNKKIRIKNYQNKE</sequence>
<gene>
    <name evidence="1" type="ORF">RW095_25100</name>
</gene>
<keyword evidence="2" id="KW-1185">Reference proteome</keyword>
<dbReference type="RefSeq" id="WP_317021601.1">
    <property type="nucleotide sequence ID" value="NZ_CP136513.1"/>
</dbReference>
<name>A0ABZ0ERG7_9BURK</name>
<dbReference type="EMBL" id="CP136513">
    <property type="protein sequence ID" value="WOD19515.1"/>
    <property type="molecule type" value="Genomic_DNA"/>
</dbReference>
<dbReference type="Proteomes" id="UP001302652">
    <property type="component" value="Chromosome 1"/>
</dbReference>
<organism evidence="1 2">
    <name type="scientific">Paraburkholderia kirstenboschensis</name>
    <dbReference type="NCBI Taxonomy" id="1245436"/>
    <lineage>
        <taxon>Bacteria</taxon>
        <taxon>Pseudomonadati</taxon>
        <taxon>Pseudomonadota</taxon>
        <taxon>Betaproteobacteria</taxon>
        <taxon>Burkholderiales</taxon>
        <taxon>Burkholderiaceae</taxon>
        <taxon>Paraburkholderia</taxon>
    </lineage>
</organism>
<evidence type="ECO:0000313" key="1">
    <source>
        <dbReference type="EMBL" id="WOD19515.1"/>
    </source>
</evidence>
<reference evidence="1 2" key="1">
    <citation type="submission" date="2023-10" db="EMBL/GenBank/DDBJ databases">
        <title>Surface-active antibiotics is a multifunctional adaptation for post-fire microbes.</title>
        <authorList>
            <person name="Liu M.D."/>
            <person name="Du Y."/>
            <person name="Koupaei S.K."/>
            <person name="Kim N.R."/>
            <person name="Zhang W."/>
            <person name="Traxler M.F."/>
        </authorList>
    </citation>
    <scope>NUCLEOTIDE SEQUENCE [LARGE SCALE GENOMIC DNA]</scope>
    <source>
        <strain evidence="1 2">F3</strain>
    </source>
</reference>
<proteinExistence type="predicted"/>
<accession>A0ABZ0ERG7</accession>
<protein>
    <submittedName>
        <fullName evidence="1">Uncharacterized protein</fullName>
    </submittedName>
</protein>